<feature type="chain" id="PRO_5032685168" description="Saposin B-type domain-containing protein" evidence="1">
    <location>
        <begin position="40"/>
        <end position="182"/>
    </location>
</feature>
<dbReference type="AlphaFoldDB" id="A0A813K825"/>
<organism evidence="2 3">
    <name type="scientific">Polarella glacialis</name>
    <name type="common">Dinoflagellate</name>
    <dbReference type="NCBI Taxonomy" id="89957"/>
    <lineage>
        <taxon>Eukaryota</taxon>
        <taxon>Sar</taxon>
        <taxon>Alveolata</taxon>
        <taxon>Dinophyceae</taxon>
        <taxon>Suessiales</taxon>
        <taxon>Suessiaceae</taxon>
        <taxon>Polarella</taxon>
    </lineage>
</organism>
<evidence type="ECO:0000256" key="1">
    <source>
        <dbReference type="SAM" id="SignalP"/>
    </source>
</evidence>
<dbReference type="Proteomes" id="UP000626109">
    <property type="component" value="Unassembled WGS sequence"/>
</dbReference>
<reference evidence="2" key="1">
    <citation type="submission" date="2021-02" db="EMBL/GenBank/DDBJ databases">
        <authorList>
            <person name="Dougan E. K."/>
            <person name="Rhodes N."/>
            <person name="Thang M."/>
            <person name="Chan C."/>
        </authorList>
    </citation>
    <scope>NUCLEOTIDE SEQUENCE</scope>
</reference>
<dbReference type="EMBL" id="CAJNNW010028498">
    <property type="protein sequence ID" value="CAE8696375.1"/>
    <property type="molecule type" value="Genomic_DNA"/>
</dbReference>
<sequence>LAVVSGGWMPRASSFRMSSWRFLRLVALAVLGTLPTASANLPPKNSPGFRMLACEACTTVIGRLSKDVKHLIETKKMWTQPVLEERLAASCADPLLPKGAGNAACGVLIQDYGVVISKEVAKRWDEDAEEFEEDLVAKDFCSEKVDLCRDGSKTISQMLSESEVREKALKQEKDEKEAAKAR</sequence>
<name>A0A813K825_POLGL</name>
<accession>A0A813K825</accession>
<feature type="non-terminal residue" evidence="2">
    <location>
        <position position="1"/>
    </location>
</feature>
<feature type="signal peptide" evidence="1">
    <location>
        <begin position="1"/>
        <end position="39"/>
    </location>
</feature>
<evidence type="ECO:0000313" key="3">
    <source>
        <dbReference type="Proteomes" id="UP000626109"/>
    </source>
</evidence>
<evidence type="ECO:0000313" key="2">
    <source>
        <dbReference type="EMBL" id="CAE8696375.1"/>
    </source>
</evidence>
<protein>
    <recommendedName>
        <fullName evidence="4">Saposin B-type domain-containing protein</fullName>
    </recommendedName>
</protein>
<gene>
    <name evidence="2" type="ORF">PGLA2088_LOCUS29804</name>
</gene>
<proteinExistence type="predicted"/>
<evidence type="ECO:0008006" key="4">
    <source>
        <dbReference type="Google" id="ProtNLM"/>
    </source>
</evidence>
<comment type="caution">
    <text evidence="2">The sequence shown here is derived from an EMBL/GenBank/DDBJ whole genome shotgun (WGS) entry which is preliminary data.</text>
</comment>
<keyword evidence="1" id="KW-0732">Signal</keyword>